<dbReference type="Gene3D" id="2.60.120.560">
    <property type="entry name" value="Exo-inulinase, domain 1"/>
    <property type="match status" value="1"/>
</dbReference>
<evidence type="ECO:0000259" key="2">
    <source>
        <dbReference type="Pfam" id="PF06439"/>
    </source>
</evidence>
<sequence length="210" mass="23853">MNVKRSILVIMLLAFAATGFAQTTYNVQQLLKEKKFTLDLPKPFPYTDSGKDAIFFSGIAWLTGVEFSTGTIELDLRGQDVFQRSFLGIAFHGVDSATFDVVYFRPFNFQADDPVRKIHAVQYMTLPDYPWDRLRNERNGIYEKAVNPAPKADEWFHARIEILQDDIKVYVNRATTPSLVVKKLNTRKTGKIGLWNEGLPGGFANLVITK</sequence>
<keyword evidence="4" id="KW-1185">Reference proteome</keyword>
<accession>A0ABS1L521</accession>
<protein>
    <submittedName>
        <fullName evidence="3">DUF1080 domain-containing protein</fullName>
    </submittedName>
</protein>
<organism evidence="3 4">
    <name type="scientific">Chryseolinea lacunae</name>
    <dbReference type="NCBI Taxonomy" id="2801331"/>
    <lineage>
        <taxon>Bacteria</taxon>
        <taxon>Pseudomonadati</taxon>
        <taxon>Bacteroidota</taxon>
        <taxon>Cytophagia</taxon>
        <taxon>Cytophagales</taxon>
        <taxon>Fulvivirgaceae</taxon>
        <taxon>Chryseolinea</taxon>
    </lineage>
</organism>
<dbReference type="InterPro" id="IPR010496">
    <property type="entry name" value="AL/BT2_dom"/>
</dbReference>
<comment type="caution">
    <text evidence="3">The sequence shown here is derived from an EMBL/GenBank/DDBJ whole genome shotgun (WGS) entry which is preliminary data.</text>
</comment>
<gene>
    <name evidence="3" type="ORF">JI741_30770</name>
</gene>
<dbReference type="EMBL" id="JAERRB010000018">
    <property type="protein sequence ID" value="MBL0745656.1"/>
    <property type="molecule type" value="Genomic_DNA"/>
</dbReference>
<evidence type="ECO:0000256" key="1">
    <source>
        <dbReference type="SAM" id="SignalP"/>
    </source>
</evidence>
<dbReference type="Pfam" id="PF06439">
    <property type="entry name" value="3keto-disac_hyd"/>
    <property type="match status" value="1"/>
</dbReference>
<proteinExistence type="predicted"/>
<evidence type="ECO:0000313" key="3">
    <source>
        <dbReference type="EMBL" id="MBL0745656.1"/>
    </source>
</evidence>
<feature type="chain" id="PRO_5045519796" evidence="1">
    <location>
        <begin position="22"/>
        <end position="210"/>
    </location>
</feature>
<feature type="domain" description="3-keto-alpha-glucoside-1,2-lyase/3-keto-2-hydroxy-glucal hydratase" evidence="2">
    <location>
        <begin position="134"/>
        <end position="208"/>
    </location>
</feature>
<keyword evidence="1" id="KW-0732">Signal</keyword>
<evidence type="ECO:0000313" key="4">
    <source>
        <dbReference type="Proteomes" id="UP000613030"/>
    </source>
</evidence>
<feature type="signal peptide" evidence="1">
    <location>
        <begin position="1"/>
        <end position="21"/>
    </location>
</feature>
<dbReference type="Proteomes" id="UP000613030">
    <property type="component" value="Unassembled WGS sequence"/>
</dbReference>
<dbReference type="RefSeq" id="WP_202016201.1">
    <property type="nucleotide sequence ID" value="NZ_JAERRB010000018.1"/>
</dbReference>
<reference evidence="3 4" key="1">
    <citation type="submission" date="2021-01" db="EMBL/GenBank/DDBJ databases">
        <title>Chryseolinea sp. Jin1 Genome sequencing and assembly.</title>
        <authorList>
            <person name="Kim I."/>
        </authorList>
    </citation>
    <scope>NUCLEOTIDE SEQUENCE [LARGE SCALE GENOMIC DNA]</scope>
    <source>
        <strain evidence="3 4">Jin1</strain>
    </source>
</reference>
<name>A0ABS1L521_9BACT</name>